<evidence type="ECO:0000313" key="6">
    <source>
        <dbReference type="EMBL" id="OHS97375.1"/>
    </source>
</evidence>
<name>A0A1J4JGE7_9EUKA</name>
<dbReference type="Proteomes" id="UP000179807">
    <property type="component" value="Unassembled WGS sequence"/>
</dbReference>
<evidence type="ECO:0000313" key="7">
    <source>
        <dbReference type="Proteomes" id="UP000179807"/>
    </source>
</evidence>
<dbReference type="Gene3D" id="1.10.510.10">
    <property type="entry name" value="Transferase(Phosphotransferase) domain 1"/>
    <property type="match status" value="1"/>
</dbReference>
<dbReference type="PANTHER" id="PTHR24362:SF309">
    <property type="entry name" value="PROTEIN KINASE DOMAIN-CONTAINING PROTEIN"/>
    <property type="match status" value="1"/>
</dbReference>
<dbReference type="PROSITE" id="PS00107">
    <property type="entry name" value="PROTEIN_KINASE_ATP"/>
    <property type="match status" value="1"/>
</dbReference>
<reference evidence="6" key="1">
    <citation type="submission" date="2016-10" db="EMBL/GenBank/DDBJ databases">
        <authorList>
            <person name="Benchimol M."/>
            <person name="Almeida L.G."/>
            <person name="Vasconcelos A.T."/>
            <person name="Perreira-Neves A."/>
            <person name="Rosa I.A."/>
            <person name="Tasca T."/>
            <person name="Bogo M.R."/>
            <person name="de Souza W."/>
        </authorList>
    </citation>
    <scope>NUCLEOTIDE SEQUENCE [LARGE SCALE GENOMIC DNA]</scope>
    <source>
        <strain evidence="6">K</strain>
    </source>
</reference>
<dbReference type="PANTHER" id="PTHR24362">
    <property type="entry name" value="SERINE/THREONINE-PROTEIN KINASE NEK"/>
    <property type="match status" value="1"/>
</dbReference>
<dbReference type="EMBL" id="MLAK01001119">
    <property type="protein sequence ID" value="OHS97375.1"/>
    <property type="molecule type" value="Genomic_DNA"/>
</dbReference>
<evidence type="ECO:0000256" key="2">
    <source>
        <dbReference type="ARBA" id="ARBA00022840"/>
    </source>
</evidence>
<keyword evidence="7" id="KW-1185">Reference proteome</keyword>
<comment type="similarity">
    <text evidence="4">Belongs to the protein kinase superfamily.</text>
</comment>
<dbReference type="InterPro" id="IPR008271">
    <property type="entry name" value="Ser/Thr_kinase_AS"/>
</dbReference>
<dbReference type="InterPro" id="IPR017441">
    <property type="entry name" value="Protein_kinase_ATP_BS"/>
</dbReference>
<dbReference type="FunFam" id="1.10.510.10:FF:000571">
    <property type="entry name" value="Maternal embryonic leucine zipper kinase"/>
    <property type="match status" value="1"/>
</dbReference>
<dbReference type="PROSITE" id="PS00108">
    <property type="entry name" value="PROTEIN_KINASE_ST"/>
    <property type="match status" value="1"/>
</dbReference>
<dbReference type="SUPFAM" id="SSF56112">
    <property type="entry name" value="Protein kinase-like (PK-like)"/>
    <property type="match status" value="1"/>
</dbReference>
<accession>A0A1J4JGE7</accession>
<sequence>MDVTNEIKEILNQHNYDLIKMVGKGGFSVVFLVTSRKYNNTEFVVKAVFLNRSESTNDQLIKNEIDSLEKLNHPNIIKLYEYFQENNIIFLILEYCQNGSILSKIKKNGHFDKAQFMHYSQQILSALQFCHQHGIAHRDIKPENILIGPNDKIRIADFGMSRSFDLTVGDPNCSLEGGSLSYMSPEMLNNSDYNPFQADVFALGITFYYMIYGKLPYHYSNKKDLRAAIKLGIIPFPTGTPTRIAQIIMQMTTRKPNSRITLDRVIMELEGIPKRITAAKSSSKIPPLIIHVKSTPEQISPNATSGISTPTFDIQNRPAISNASSAITLKTFSSSGASSLSNGMLRRGQMGRIPKVRSEFLMAISRRPISTAHPTFTNET</sequence>
<keyword evidence="6" id="KW-0418">Kinase</keyword>
<organism evidence="6 7">
    <name type="scientific">Tritrichomonas foetus</name>
    <dbReference type="NCBI Taxonomy" id="1144522"/>
    <lineage>
        <taxon>Eukaryota</taxon>
        <taxon>Metamonada</taxon>
        <taxon>Parabasalia</taxon>
        <taxon>Tritrichomonadida</taxon>
        <taxon>Tritrichomonadidae</taxon>
        <taxon>Tritrichomonas</taxon>
    </lineage>
</organism>
<dbReference type="InterPro" id="IPR000719">
    <property type="entry name" value="Prot_kinase_dom"/>
</dbReference>
<keyword evidence="6" id="KW-0808">Transferase</keyword>
<dbReference type="RefSeq" id="XP_068350512.1">
    <property type="nucleotide sequence ID" value="XM_068510823.1"/>
</dbReference>
<feature type="domain" description="Protein kinase" evidence="5">
    <location>
        <begin position="16"/>
        <end position="272"/>
    </location>
</feature>
<dbReference type="VEuPathDB" id="TrichDB:TRFO_36412"/>
<protein>
    <submittedName>
        <fullName evidence="6">Aurora kinase</fullName>
    </submittedName>
</protein>
<gene>
    <name evidence="6" type="primary">aurK</name>
    <name evidence="6" type="ORF">TRFO_36412</name>
</gene>
<dbReference type="AlphaFoldDB" id="A0A1J4JGE7"/>
<comment type="caution">
    <text evidence="6">The sequence shown here is derived from an EMBL/GenBank/DDBJ whole genome shotgun (WGS) entry which is preliminary data.</text>
</comment>
<dbReference type="GO" id="GO:0004674">
    <property type="term" value="F:protein serine/threonine kinase activity"/>
    <property type="evidence" value="ECO:0007669"/>
    <property type="project" value="UniProtKB-KW"/>
</dbReference>
<proteinExistence type="inferred from homology"/>
<evidence type="ECO:0000256" key="3">
    <source>
        <dbReference type="PROSITE-ProRule" id="PRU10141"/>
    </source>
</evidence>
<dbReference type="Pfam" id="PF00069">
    <property type="entry name" value="Pkinase"/>
    <property type="match status" value="1"/>
</dbReference>
<evidence type="ECO:0000256" key="1">
    <source>
        <dbReference type="ARBA" id="ARBA00022741"/>
    </source>
</evidence>
<dbReference type="GeneID" id="94845527"/>
<dbReference type="InterPro" id="IPR011009">
    <property type="entry name" value="Kinase-like_dom_sf"/>
</dbReference>
<keyword evidence="1 3" id="KW-0547">Nucleotide-binding</keyword>
<keyword evidence="2 3" id="KW-0067">ATP-binding</keyword>
<dbReference type="SMART" id="SM00220">
    <property type="entry name" value="S_TKc"/>
    <property type="match status" value="1"/>
</dbReference>
<dbReference type="GO" id="GO:0005524">
    <property type="term" value="F:ATP binding"/>
    <property type="evidence" value="ECO:0007669"/>
    <property type="project" value="UniProtKB-UniRule"/>
</dbReference>
<feature type="binding site" evidence="3">
    <location>
        <position position="46"/>
    </location>
    <ligand>
        <name>ATP</name>
        <dbReference type="ChEBI" id="CHEBI:30616"/>
    </ligand>
</feature>
<dbReference type="PROSITE" id="PS50011">
    <property type="entry name" value="PROTEIN_KINASE_DOM"/>
    <property type="match status" value="1"/>
</dbReference>
<dbReference type="FunFam" id="3.30.200.20:FF:000042">
    <property type="entry name" value="Aurora kinase A"/>
    <property type="match status" value="1"/>
</dbReference>
<evidence type="ECO:0000259" key="5">
    <source>
        <dbReference type="PROSITE" id="PS50011"/>
    </source>
</evidence>
<keyword evidence="4" id="KW-0723">Serine/threonine-protein kinase</keyword>
<dbReference type="OrthoDB" id="541276at2759"/>
<evidence type="ECO:0000256" key="4">
    <source>
        <dbReference type="RuleBase" id="RU000304"/>
    </source>
</evidence>